<reference evidence="1 2" key="1">
    <citation type="submission" date="2015-12" db="EMBL/GenBank/DDBJ databases">
        <title>Genome sequence of Aneurinibacillus soli.</title>
        <authorList>
            <person name="Lee J.S."/>
            <person name="Lee K.C."/>
            <person name="Kim K.K."/>
            <person name="Lee B.W."/>
        </authorList>
    </citation>
    <scope>NUCLEOTIDE SEQUENCE [LARGE SCALE GENOMIC DNA]</scope>
    <source>
        <strain evidence="1 2">CB4</strain>
    </source>
</reference>
<gene>
    <name evidence="1" type="ORF">CB4_00662</name>
</gene>
<dbReference type="OrthoDB" id="1907642at2"/>
<dbReference type="AlphaFoldDB" id="A0A0U5B8L2"/>
<keyword evidence="2" id="KW-1185">Reference proteome</keyword>
<sequence>MLSFFKKLRSSEPKQETEAGSVIEETNDTPAEEVASAVLPLHFPQDVDTGISMEERYVLQFFVGELPEMAEGELSIDGYKLTQDEAGMVLQAIMRNNMDADIEVGTVPVVLIDAHHNMVARSMFDLTSFGEIPARTAMPCRFFLPYSDFRVQQADFSNWMVGFHMEDGRVMRAVTELDFEQSGDFSQDEHVEAQDQQVLDAIERAIHETEGQVNMFGTSLGQGEHGELVVELLLRNGKDEVVELTDGMVFTVLDAARDEVASQAFDFSAVKVEPKSVQRLVLEYDAATLKKAEPDFSEWSVDVK</sequence>
<dbReference type="Proteomes" id="UP000217696">
    <property type="component" value="Chromosome"/>
</dbReference>
<evidence type="ECO:0000313" key="2">
    <source>
        <dbReference type="Proteomes" id="UP000217696"/>
    </source>
</evidence>
<accession>A0A0U5B8L2</accession>
<name>A0A0U5B8L2_9BACL</name>
<protein>
    <submittedName>
        <fullName evidence="1">Uncharacterized protein</fullName>
    </submittedName>
</protein>
<organism evidence="1 2">
    <name type="scientific">Aneurinibacillus soli</name>
    <dbReference type="NCBI Taxonomy" id="1500254"/>
    <lineage>
        <taxon>Bacteria</taxon>
        <taxon>Bacillati</taxon>
        <taxon>Bacillota</taxon>
        <taxon>Bacilli</taxon>
        <taxon>Bacillales</taxon>
        <taxon>Paenibacillaceae</taxon>
        <taxon>Aneurinibacillus group</taxon>
        <taxon>Aneurinibacillus</taxon>
    </lineage>
</organism>
<proteinExistence type="predicted"/>
<dbReference type="InterPro" id="IPR030910">
    <property type="entry name" value="SLAP_dom"/>
</dbReference>
<dbReference type="EMBL" id="AP017312">
    <property type="protein sequence ID" value="BAU26535.1"/>
    <property type="molecule type" value="Genomic_DNA"/>
</dbReference>
<dbReference type="RefSeq" id="WP_096463573.1">
    <property type="nucleotide sequence ID" value="NZ_AP017312.1"/>
</dbReference>
<dbReference type="KEGG" id="asoc:CB4_00662"/>
<evidence type="ECO:0000313" key="1">
    <source>
        <dbReference type="EMBL" id="BAU26535.1"/>
    </source>
</evidence>
<dbReference type="NCBIfam" id="TIGR04398">
    <property type="entry name" value="SLAP_DUP"/>
    <property type="match status" value="2"/>
</dbReference>